<keyword evidence="3" id="KW-0237">DNA synthesis</keyword>
<keyword evidence="5" id="KW-0547">Nucleotide-binding</keyword>
<evidence type="ECO:0000256" key="4">
    <source>
        <dbReference type="ARBA" id="ARBA00022679"/>
    </source>
</evidence>
<dbReference type="GO" id="GO:0005829">
    <property type="term" value="C:cytosol"/>
    <property type="evidence" value="ECO:0007669"/>
    <property type="project" value="TreeGrafter"/>
</dbReference>
<dbReference type="PANTHER" id="PTHR11441:SF0">
    <property type="entry name" value="THYMIDINE KINASE, CYTOSOLIC"/>
    <property type="match status" value="1"/>
</dbReference>
<dbReference type="EC" id="2.7.1.21" evidence="2"/>
<evidence type="ECO:0000313" key="8">
    <source>
        <dbReference type="EMBL" id="SVA64771.1"/>
    </source>
</evidence>
<organism evidence="8">
    <name type="scientific">marine metagenome</name>
    <dbReference type="NCBI Taxonomy" id="408172"/>
    <lineage>
        <taxon>unclassified sequences</taxon>
        <taxon>metagenomes</taxon>
        <taxon>ecological metagenomes</taxon>
    </lineage>
</organism>
<dbReference type="GO" id="GO:0071897">
    <property type="term" value="P:DNA biosynthetic process"/>
    <property type="evidence" value="ECO:0007669"/>
    <property type="project" value="UniProtKB-KW"/>
</dbReference>
<keyword evidence="6" id="KW-0418">Kinase</keyword>
<evidence type="ECO:0000256" key="2">
    <source>
        <dbReference type="ARBA" id="ARBA00012118"/>
    </source>
</evidence>
<proteinExistence type="inferred from homology"/>
<dbReference type="Pfam" id="PF00265">
    <property type="entry name" value="TK"/>
    <property type="match status" value="1"/>
</dbReference>
<evidence type="ECO:0000256" key="6">
    <source>
        <dbReference type="ARBA" id="ARBA00022777"/>
    </source>
</evidence>
<dbReference type="Gene3D" id="3.30.60.20">
    <property type="match status" value="1"/>
</dbReference>
<evidence type="ECO:0000256" key="7">
    <source>
        <dbReference type="ARBA" id="ARBA00022840"/>
    </source>
</evidence>
<dbReference type="AlphaFoldDB" id="A0A381XJX2"/>
<dbReference type="GO" id="GO:0046104">
    <property type="term" value="P:thymidine metabolic process"/>
    <property type="evidence" value="ECO:0007669"/>
    <property type="project" value="TreeGrafter"/>
</dbReference>
<evidence type="ECO:0000256" key="3">
    <source>
        <dbReference type="ARBA" id="ARBA00022634"/>
    </source>
</evidence>
<dbReference type="PIRSF" id="PIRSF035805">
    <property type="entry name" value="TK_cell"/>
    <property type="match status" value="1"/>
</dbReference>
<reference evidence="8" key="1">
    <citation type="submission" date="2018-05" db="EMBL/GenBank/DDBJ databases">
        <authorList>
            <person name="Lanie J.A."/>
            <person name="Ng W.-L."/>
            <person name="Kazmierczak K.M."/>
            <person name="Andrzejewski T.M."/>
            <person name="Davidsen T.M."/>
            <person name="Wayne K.J."/>
            <person name="Tettelin H."/>
            <person name="Glass J.I."/>
            <person name="Rusch D."/>
            <person name="Podicherti R."/>
            <person name="Tsui H.-C.T."/>
            <person name="Winkler M.E."/>
        </authorList>
    </citation>
    <scope>NUCLEOTIDE SEQUENCE</scope>
</reference>
<dbReference type="EMBL" id="UINC01015368">
    <property type="protein sequence ID" value="SVA64771.1"/>
    <property type="molecule type" value="Genomic_DNA"/>
</dbReference>
<name>A0A381XJX2_9ZZZZ</name>
<accession>A0A381XJX2</accession>
<protein>
    <recommendedName>
        <fullName evidence="2">thymidine kinase</fullName>
        <ecNumber evidence="2">2.7.1.21</ecNumber>
    </recommendedName>
</protein>
<sequence length="183" mass="20901">MRGSLETIVGAMFAGKTSELLKRILWAKHQNKKIIVIKPNIDNRYSQGKIITHNDLSHECFAMKSWQHINENFIFDRKNADVIFLDEIQFMDTIETIENIENILHKGIDVVCAGLDQDSRGKPWETSSMVLGLSDKIIKIYGFCNVCGMEATKTFRKTEGGGRTQVGAANIYEPRCLKHWEPR</sequence>
<dbReference type="SUPFAM" id="SSF52540">
    <property type="entry name" value="P-loop containing nucleoside triphosphate hydrolases"/>
    <property type="match status" value="1"/>
</dbReference>
<keyword evidence="7" id="KW-0067">ATP-binding</keyword>
<dbReference type="InterPro" id="IPR027417">
    <property type="entry name" value="P-loop_NTPase"/>
</dbReference>
<evidence type="ECO:0000256" key="5">
    <source>
        <dbReference type="ARBA" id="ARBA00022741"/>
    </source>
</evidence>
<dbReference type="PANTHER" id="PTHR11441">
    <property type="entry name" value="THYMIDINE KINASE"/>
    <property type="match status" value="1"/>
</dbReference>
<dbReference type="SUPFAM" id="SSF57716">
    <property type="entry name" value="Glucocorticoid receptor-like (DNA-binding domain)"/>
    <property type="match status" value="1"/>
</dbReference>
<gene>
    <name evidence="8" type="ORF">METZ01_LOCUS117625</name>
</gene>
<evidence type="ECO:0000256" key="1">
    <source>
        <dbReference type="ARBA" id="ARBA00007587"/>
    </source>
</evidence>
<dbReference type="InterPro" id="IPR001267">
    <property type="entry name" value="Thymidine_kinase"/>
</dbReference>
<dbReference type="Gene3D" id="3.40.50.300">
    <property type="entry name" value="P-loop containing nucleotide triphosphate hydrolases"/>
    <property type="match status" value="1"/>
</dbReference>
<dbReference type="GO" id="GO:0004797">
    <property type="term" value="F:thymidine kinase activity"/>
    <property type="evidence" value="ECO:0007669"/>
    <property type="project" value="UniProtKB-EC"/>
</dbReference>
<keyword evidence="4" id="KW-0808">Transferase</keyword>
<comment type="similarity">
    <text evidence="1">Belongs to the thymidine kinase family.</text>
</comment>
<dbReference type="GO" id="GO:0005524">
    <property type="term" value="F:ATP binding"/>
    <property type="evidence" value="ECO:0007669"/>
    <property type="project" value="UniProtKB-KW"/>
</dbReference>